<dbReference type="EMBL" id="VXIT01000001">
    <property type="protein sequence ID" value="KAA6416239.1"/>
    <property type="molecule type" value="Genomic_DNA"/>
</dbReference>
<sequence length="151" mass="16647">MQVAEILSDLTSLRVCDYEAALTLVTTHKNPPATNTNRAARTSSVSPRKRSTTSASNTPRNRSKARAEALSSVPSHRPLASMQRKPSEAMIGVVDKDDVDLQRAIDLMDLHYGLKMKHVQSLDMCLQKARFEVDAALRRLKEDGKGFAGRA</sequence>
<feature type="region of interest" description="Disordered" evidence="1">
    <location>
        <begin position="28"/>
        <end position="92"/>
    </location>
</feature>
<reference evidence="2 5" key="3">
    <citation type="submission" date="2019-09" db="EMBL/GenBank/DDBJ databases">
        <title>The hologenome of the rock-dwelling lichen Lasallia pustulata.</title>
        <authorList>
            <person name="Greshake Tzovaras B."/>
            <person name="Segers F."/>
            <person name="Bicker A."/>
            <person name="Dal Grande F."/>
            <person name="Otte J."/>
            <person name="Hankeln T."/>
            <person name="Schmitt I."/>
            <person name="Ebersberger I."/>
        </authorList>
    </citation>
    <scope>NUCLEOTIDE SEQUENCE [LARGE SCALE GENOMIC DNA]</scope>
    <source>
        <strain evidence="2">A1-1</strain>
    </source>
</reference>
<evidence type="ECO:0000313" key="3">
    <source>
        <dbReference type="EMBL" id="SLM37779.1"/>
    </source>
</evidence>
<proteinExistence type="predicted"/>
<feature type="compositionally biased region" description="Polar residues" evidence="1">
    <location>
        <begin position="28"/>
        <end position="60"/>
    </location>
</feature>
<dbReference type="EMBL" id="FWEW01001890">
    <property type="protein sequence ID" value="SLM37779.1"/>
    <property type="molecule type" value="Genomic_DNA"/>
</dbReference>
<protein>
    <submittedName>
        <fullName evidence="3">Uncharacterized protein</fullName>
    </submittedName>
</protein>
<evidence type="ECO:0000313" key="4">
    <source>
        <dbReference type="Proteomes" id="UP000192927"/>
    </source>
</evidence>
<dbReference type="AlphaFoldDB" id="A0A1W5D4F1"/>
<organism evidence="3 4">
    <name type="scientific">Lasallia pustulata</name>
    <dbReference type="NCBI Taxonomy" id="136370"/>
    <lineage>
        <taxon>Eukaryota</taxon>
        <taxon>Fungi</taxon>
        <taxon>Dikarya</taxon>
        <taxon>Ascomycota</taxon>
        <taxon>Pezizomycotina</taxon>
        <taxon>Lecanoromycetes</taxon>
        <taxon>OSLEUM clade</taxon>
        <taxon>Umbilicariomycetidae</taxon>
        <taxon>Umbilicariales</taxon>
        <taxon>Umbilicariaceae</taxon>
        <taxon>Lasallia</taxon>
    </lineage>
</organism>
<reference evidence="4" key="1">
    <citation type="submission" date="2017-03" db="EMBL/GenBank/DDBJ databases">
        <authorList>
            <person name="Sharma R."/>
            <person name="Thines M."/>
        </authorList>
    </citation>
    <scope>NUCLEOTIDE SEQUENCE [LARGE SCALE GENOMIC DNA]</scope>
</reference>
<gene>
    <name evidence="2" type="ORF">FRX48_00959</name>
</gene>
<name>A0A1W5D4F1_9LECA</name>
<reference evidence="3" key="2">
    <citation type="submission" date="2017-03" db="EMBL/GenBank/DDBJ databases">
        <authorList>
            <person name="Afonso C.L."/>
            <person name="Miller P.J."/>
            <person name="Scott M.A."/>
            <person name="Spackman E."/>
            <person name="Goraichik I."/>
            <person name="Dimitrov K.M."/>
            <person name="Suarez D.L."/>
            <person name="Swayne D.E."/>
        </authorList>
    </citation>
    <scope>NUCLEOTIDE SEQUENCE [LARGE SCALE GENOMIC DNA]</scope>
</reference>
<dbReference type="Proteomes" id="UP000324767">
    <property type="component" value="Unassembled WGS sequence"/>
</dbReference>
<evidence type="ECO:0000313" key="5">
    <source>
        <dbReference type="Proteomes" id="UP000324767"/>
    </source>
</evidence>
<evidence type="ECO:0000313" key="2">
    <source>
        <dbReference type="EMBL" id="KAA6416239.1"/>
    </source>
</evidence>
<keyword evidence="4" id="KW-1185">Reference proteome</keyword>
<dbReference type="Proteomes" id="UP000192927">
    <property type="component" value="Unassembled WGS sequence"/>
</dbReference>
<evidence type="ECO:0000256" key="1">
    <source>
        <dbReference type="SAM" id="MobiDB-lite"/>
    </source>
</evidence>
<dbReference type="OrthoDB" id="5394455at2759"/>
<accession>A0A1W5D4F1</accession>